<dbReference type="EMBL" id="FLYE01000006">
    <property type="protein sequence ID" value="SCA55926.1"/>
    <property type="molecule type" value="Genomic_DNA"/>
</dbReference>
<feature type="binding site" evidence="1">
    <location>
        <position position="585"/>
    </location>
    <ligand>
        <name>Mg(2+)</name>
        <dbReference type="ChEBI" id="CHEBI:18420"/>
        <label>1</label>
    </ligand>
</feature>
<dbReference type="Pfam" id="PF03747">
    <property type="entry name" value="ADP_ribosyl_GH"/>
    <property type="match status" value="3"/>
</dbReference>
<gene>
    <name evidence="2" type="ORF">MTBPR1_140044</name>
</gene>
<dbReference type="InterPro" id="IPR036705">
    <property type="entry name" value="Ribosyl_crysJ1_sf"/>
</dbReference>
<keyword evidence="1" id="KW-0479">Metal-binding</keyword>
<dbReference type="AlphaFoldDB" id="A0A1C3RF58"/>
<proteinExistence type="predicted"/>
<protein>
    <submittedName>
        <fullName evidence="2">ADP-ribosylation/Crystallin J1 (Modular protein)</fullName>
    </submittedName>
</protein>
<feature type="binding site" evidence="1">
    <location>
        <position position="783"/>
    </location>
    <ligand>
        <name>Mg(2+)</name>
        <dbReference type="ChEBI" id="CHEBI:18420"/>
        <label>1</label>
    </ligand>
</feature>
<dbReference type="Proteomes" id="UP000231658">
    <property type="component" value="Unassembled WGS sequence"/>
</dbReference>
<dbReference type="SUPFAM" id="SSF101478">
    <property type="entry name" value="ADP-ribosylglycohydrolase"/>
    <property type="match status" value="3"/>
</dbReference>
<keyword evidence="1" id="KW-0460">Magnesium</keyword>
<feature type="binding site" evidence="1">
    <location>
        <position position="786"/>
    </location>
    <ligand>
        <name>Mg(2+)</name>
        <dbReference type="ChEBI" id="CHEBI:18420"/>
        <label>1</label>
    </ligand>
</feature>
<evidence type="ECO:0000313" key="2">
    <source>
        <dbReference type="EMBL" id="SCA55926.1"/>
    </source>
</evidence>
<reference evidence="2 3" key="1">
    <citation type="submission" date="2016-07" db="EMBL/GenBank/DDBJ databases">
        <authorList>
            <person name="Lefevre C.T."/>
        </authorList>
    </citation>
    <scope>NUCLEOTIDE SEQUENCE [LARGE SCALE GENOMIC DNA]</scope>
    <source>
        <strain evidence="2">PR1</strain>
    </source>
</reference>
<evidence type="ECO:0000313" key="3">
    <source>
        <dbReference type="Proteomes" id="UP000231658"/>
    </source>
</evidence>
<feature type="binding site" evidence="1">
    <location>
        <position position="583"/>
    </location>
    <ligand>
        <name>Mg(2+)</name>
        <dbReference type="ChEBI" id="CHEBI:18420"/>
        <label>1</label>
    </ligand>
</feature>
<evidence type="ECO:0000256" key="1">
    <source>
        <dbReference type="PIRSR" id="PIRSR605502-1"/>
    </source>
</evidence>
<dbReference type="PANTHER" id="PTHR16222">
    <property type="entry name" value="ADP-RIBOSYLGLYCOHYDROLASE"/>
    <property type="match status" value="1"/>
</dbReference>
<sequence length="833" mass="90566">MTDAYSSSDKYESIVVGQSIGDKIGGPSSLANILLDSVYEHQGFDAYDVVNRYVSWWDKKGFDTGPVAEGVFCKISEGTPVTQAVFEIDESLKGMTAGCGPLHRSVVLAGVSFLDIDQLEKAAYQEAKLTHLSDIAAYSAVASVRIARLLATGVKWENVIENCITDLPEDVVQSIVNWHRPPADKSAFSLSVLHSALHFVGTSESFDEALERSIAFAGSANYSPVLSGAFAGALWGGLKPDKVRTVGNSKIHNEYKGSTKTSPWLIGAITGDVVGSIYEGYGTKRKDFPLFGHGCRFTDDTICTVAIADCLMNGGDVADYLRKYVKKYPHSGYGGMFKKWANDPSMGPYDSWGNGSAMRVSPVPYFAKDFDDVLYLAEYVSSATHNHPEGIKGAQAVAVAIWMALHDAKSEDIRSEISSRFQYDLSKTVDEIRPDYRFDVSCAGSVPQAIICALEATDFEDAIRNAISIGGDSDTIACIAGSIAEALFGVPDDIAFITMEYLNDEIKCVLSQYVDVCKQLNKSKSKLSEEISGGEQRSVAALVGLAIGDALGAPIQFMRRDTYQHVSGYTAGGTYSLEPGFWTDDTSMALCLAETLIEKNGYDAFSFGEKLIRWVDDGYNSSLPRCFDIGDTTLRAISNYNRTKNLDCGITGKWAGGNGSIMRLSPVSIFGQNNADMADIISVEQGQFTHNHFVPNFACRMLNAIIIEGIKTGNKQKALQAVDVEGCPEELFHLINGDYKNKSRDEIKSDGYVVSTLEAAMWAVWQTENFKDALLLAVNLGDDADTVGAVTGQIAGAIYGMDGIPSSWVSELHNSRRILELANQLYSKRYQAD</sequence>
<dbReference type="InterPro" id="IPR050792">
    <property type="entry name" value="ADP-ribosylglycohydrolase"/>
</dbReference>
<dbReference type="GO" id="GO:0046872">
    <property type="term" value="F:metal ion binding"/>
    <property type="evidence" value="ECO:0007669"/>
    <property type="project" value="UniProtKB-KW"/>
</dbReference>
<dbReference type="STRING" id="1867952.MTBPR1_140044"/>
<dbReference type="RefSeq" id="WP_069186623.1">
    <property type="nucleotide sequence ID" value="NZ_FLYE01000006.1"/>
</dbReference>
<dbReference type="Gene3D" id="1.10.4080.10">
    <property type="entry name" value="ADP-ribosylation/Crystallin J1"/>
    <property type="match status" value="3"/>
</dbReference>
<keyword evidence="3" id="KW-1185">Reference proteome</keyword>
<feature type="binding site" evidence="1">
    <location>
        <position position="785"/>
    </location>
    <ligand>
        <name>Mg(2+)</name>
        <dbReference type="ChEBI" id="CHEBI:18420"/>
        <label>1</label>
    </ligand>
</feature>
<dbReference type="PANTHER" id="PTHR16222:SF12">
    <property type="entry name" value="ADP-RIBOSYLGLYCOHYDROLASE-RELATED"/>
    <property type="match status" value="1"/>
</dbReference>
<feature type="binding site" evidence="1">
    <location>
        <position position="584"/>
    </location>
    <ligand>
        <name>Mg(2+)</name>
        <dbReference type="ChEBI" id="CHEBI:18420"/>
        <label>1</label>
    </ligand>
</feature>
<organism evidence="2 3">
    <name type="scientific">Candidatus Terasakiella magnetica</name>
    <dbReference type="NCBI Taxonomy" id="1867952"/>
    <lineage>
        <taxon>Bacteria</taxon>
        <taxon>Pseudomonadati</taxon>
        <taxon>Pseudomonadota</taxon>
        <taxon>Alphaproteobacteria</taxon>
        <taxon>Rhodospirillales</taxon>
        <taxon>Terasakiellaceae</taxon>
        <taxon>Terasakiella</taxon>
    </lineage>
</organism>
<dbReference type="OrthoDB" id="9806482at2"/>
<name>A0A1C3RF58_9PROT</name>
<accession>A0A1C3RF58</accession>
<comment type="cofactor">
    <cofactor evidence="1">
        <name>Mg(2+)</name>
        <dbReference type="ChEBI" id="CHEBI:18420"/>
    </cofactor>
    <text evidence="1">Binds 2 magnesium ions per subunit.</text>
</comment>
<dbReference type="InterPro" id="IPR005502">
    <property type="entry name" value="Ribosyl_crysJ1"/>
</dbReference>